<reference evidence="2 3" key="1">
    <citation type="journal article" name="Sci. Rep.">
        <title>Genome-scale phylogenetic analyses confirm Olpidium as the closest living zoosporic fungus to the non-flagellated, terrestrial fungi.</title>
        <authorList>
            <person name="Chang Y."/>
            <person name="Rochon D."/>
            <person name="Sekimoto S."/>
            <person name="Wang Y."/>
            <person name="Chovatia M."/>
            <person name="Sandor L."/>
            <person name="Salamov A."/>
            <person name="Grigoriev I.V."/>
            <person name="Stajich J.E."/>
            <person name="Spatafora J.W."/>
        </authorList>
    </citation>
    <scope>NUCLEOTIDE SEQUENCE [LARGE SCALE GENOMIC DNA]</scope>
    <source>
        <strain evidence="2">S191</strain>
    </source>
</reference>
<gene>
    <name evidence="2" type="ORF">BJ554DRAFT_1062</name>
</gene>
<protein>
    <submittedName>
        <fullName evidence="2">Uncharacterized protein</fullName>
    </submittedName>
</protein>
<evidence type="ECO:0000313" key="2">
    <source>
        <dbReference type="EMBL" id="KAG5463202.1"/>
    </source>
</evidence>
<proteinExistence type="predicted"/>
<dbReference type="EMBL" id="JAEFCI010000988">
    <property type="protein sequence ID" value="KAG5463202.1"/>
    <property type="molecule type" value="Genomic_DNA"/>
</dbReference>
<keyword evidence="3" id="KW-1185">Reference proteome</keyword>
<name>A0A8H8A1K9_9FUNG</name>
<organism evidence="2 3">
    <name type="scientific">Olpidium bornovanus</name>
    <dbReference type="NCBI Taxonomy" id="278681"/>
    <lineage>
        <taxon>Eukaryota</taxon>
        <taxon>Fungi</taxon>
        <taxon>Fungi incertae sedis</taxon>
        <taxon>Olpidiomycota</taxon>
        <taxon>Olpidiomycotina</taxon>
        <taxon>Olpidiomycetes</taxon>
        <taxon>Olpidiales</taxon>
        <taxon>Olpidiaceae</taxon>
        <taxon>Olpidium</taxon>
    </lineage>
</organism>
<sequence>MRFLSRLEFFSGVRCDFRESIYSLAKTRPSLPPFLPIGSFSFSFSFFPPVFRAVRSEKDPKTTTPLSMGTGPRGATRRCSKRTTPLPPVGSFF</sequence>
<feature type="region of interest" description="Disordered" evidence="1">
    <location>
        <begin position="58"/>
        <end position="93"/>
    </location>
</feature>
<comment type="caution">
    <text evidence="2">The sequence shown here is derived from an EMBL/GenBank/DDBJ whole genome shotgun (WGS) entry which is preliminary data.</text>
</comment>
<dbReference type="AlphaFoldDB" id="A0A8H8A1K9"/>
<evidence type="ECO:0000313" key="3">
    <source>
        <dbReference type="Proteomes" id="UP000673691"/>
    </source>
</evidence>
<evidence type="ECO:0000256" key="1">
    <source>
        <dbReference type="SAM" id="MobiDB-lite"/>
    </source>
</evidence>
<dbReference type="Proteomes" id="UP000673691">
    <property type="component" value="Unassembled WGS sequence"/>
</dbReference>
<accession>A0A8H8A1K9</accession>